<dbReference type="EMBL" id="CP021255">
    <property type="protein sequence ID" value="AVD70485.1"/>
    <property type="molecule type" value="Genomic_DNA"/>
</dbReference>
<dbReference type="Gene3D" id="2.30.30.90">
    <property type="match status" value="1"/>
</dbReference>
<sequence length="85" mass="9059">MVEIVSLREVQHSQSAIVHEVTGDPQAVERVIRRGIAAAVPVTVVGPGAEPDSVVVRLPESTFMLTREEAEAVKVSVGMPDELAD</sequence>
<evidence type="ECO:0000259" key="2">
    <source>
        <dbReference type="SMART" id="SM00899"/>
    </source>
</evidence>
<protein>
    <recommendedName>
        <fullName evidence="2">Ferrous iron transporter FeoA-like domain-containing protein</fullName>
    </recommendedName>
</protein>
<keyword evidence="1" id="KW-0408">Iron</keyword>
<dbReference type="KEGG" id="deo:CAY53_02505"/>
<proteinExistence type="predicted"/>
<dbReference type="SUPFAM" id="SSF50037">
    <property type="entry name" value="C-terminal domain of transcriptional repressors"/>
    <property type="match status" value="1"/>
</dbReference>
<evidence type="ECO:0000256" key="1">
    <source>
        <dbReference type="ARBA" id="ARBA00023004"/>
    </source>
</evidence>
<dbReference type="RefSeq" id="WP_104935790.1">
    <property type="nucleotide sequence ID" value="NZ_CP021255.1"/>
</dbReference>
<evidence type="ECO:0000313" key="3">
    <source>
        <dbReference type="EMBL" id="AVD70485.1"/>
    </source>
</evidence>
<name>A0A2L1GLC8_9BACT</name>
<feature type="domain" description="Ferrous iron transporter FeoA-like" evidence="2">
    <location>
        <begin position="5"/>
        <end position="77"/>
    </location>
</feature>
<dbReference type="InterPro" id="IPR007167">
    <property type="entry name" value="Fe-transptr_FeoA-like"/>
</dbReference>
<gene>
    <name evidence="3" type="ORF">CAY53_02505</name>
</gene>
<dbReference type="Pfam" id="PF04023">
    <property type="entry name" value="FeoA"/>
    <property type="match status" value="1"/>
</dbReference>
<organism evidence="3 4">
    <name type="scientific">Desulfobulbus oralis</name>
    <dbReference type="NCBI Taxonomy" id="1986146"/>
    <lineage>
        <taxon>Bacteria</taxon>
        <taxon>Pseudomonadati</taxon>
        <taxon>Thermodesulfobacteriota</taxon>
        <taxon>Desulfobulbia</taxon>
        <taxon>Desulfobulbales</taxon>
        <taxon>Desulfobulbaceae</taxon>
        <taxon>Desulfobulbus</taxon>
    </lineage>
</organism>
<dbReference type="GO" id="GO:0046914">
    <property type="term" value="F:transition metal ion binding"/>
    <property type="evidence" value="ECO:0007669"/>
    <property type="project" value="InterPro"/>
</dbReference>
<keyword evidence="4" id="KW-1185">Reference proteome</keyword>
<accession>A0A2L1GLC8</accession>
<dbReference type="AlphaFoldDB" id="A0A2L1GLC8"/>
<dbReference type="InterPro" id="IPR038157">
    <property type="entry name" value="FeoA_core_dom"/>
</dbReference>
<evidence type="ECO:0000313" key="4">
    <source>
        <dbReference type="Proteomes" id="UP000239867"/>
    </source>
</evidence>
<dbReference type="Proteomes" id="UP000239867">
    <property type="component" value="Chromosome"/>
</dbReference>
<dbReference type="InterPro" id="IPR008988">
    <property type="entry name" value="Transcriptional_repressor_C"/>
</dbReference>
<reference evidence="3 4" key="1">
    <citation type="journal article" date="2018" name="MBio">
        <title>Insights into the evolution of host association through the isolation and characterization of a novel human periodontal pathobiont, Desulfobulbus oralis.</title>
        <authorList>
            <person name="Cross K.L."/>
            <person name="Chirania P."/>
            <person name="Xiong W."/>
            <person name="Beall C.J."/>
            <person name="Elkins J.G."/>
            <person name="Giannone R.J."/>
            <person name="Griffen A.L."/>
            <person name="Guss A.M."/>
            <person name="Hettich R.L."/>
            <person name="Joshi S.S."/>
            <person name="Mokrzan E.M."/>
            <person name="Martin R.K."/>
            <person name="Zhulin I.B."/>
            <person name="Leys E.J."/>
            <person name="Podar M."/>
        </authorList>
    </citation>
    <scope>NUCLEOTIDE SEQUENCE [LARGE SCALE GENOMIC DNA]</scope>
    <source>
        <strain evidence="3 4">ORNL</strain>
    </source>
</reference>
<dbReference type="SMART" id="SM00899">
    <property type="entry name" value="FeoA"/>
    <property type="match status" value="1"/>
</dbReference>